<keyword evidence="2" id="KW-0808">Transferase</keyword>
<evidence type="ECO:0000256" key="1">
    <source>
        <dbReference type="ARBA" id="ARBA00007274"/>
    </source>
</evidence>
<reference evidence="4" key="2">
    <citation type="submission" date="2023-05" db="EMBL/GenBank/DDBJ databases">
        <authorList>
            <consortium name="Lawrence Berkeley National Laboratory"/>
            <person name="Steindorff A."/>
            <person name="Hensen N."/>
            <person name="Bonometti L."/>
            <person name="Westerberg I."/>
            <person name="Brannstrom I.O."/>
            <person name="Guillou S."/>
            <person name="Cros-Aarteil S."/>
            <person name="Calhoun S."/>
            <person name="Haridas S."/>
            <person name="Kuo A."/>
            <person name="Mondo S."/>
            <person name="Pangilinan J."/>
            <person name="Riley R."/>
            <person name="Labutti K."/>
            <person name="Andreopoulos B."/>
            <person name="Lipzen A."/>
            <person name="Chen C."/>
            <person name="Yanf M."/>
            <person name="Daum C."/>
            <person name="Ng V."/>
            <person name="Clum A."/>
            <person name="Ohm R."/>
            <person name="Martin F."/>
            <person name="Silar P."/>
            <person name="Natvig D."/>
            <person name="Lalanne C."/>
            <person name="Gautier V."/>
            <person name="Ament-Velasquez S.L."/>
            <person name="Kruys A."/>
            <person name="Hutchinson M.I."/>
            <person name="Powell A.J."/>
            <person name="Barry K."/>
            <person name="Miller A.N."/>
            <person name="Grigoriev I.V."/>
            <person name="Debuchy R."/>
            <person name="Gladieux P."/>
            <person name="Thoren M.H."/>
            <person name="Johannesson H."/>
        </authorList>
    </citation>
    <scope>NUCLEOTIDE SEQUENCE</scope>
    <source>
        <strain evidence="4">CBS 731.68</strain>
    </source>
</reference>
<proteinExistence type="inferred from homology"/>
<sequence>MDPKTLDLAENRRCMLAGELYYAFTPDLTQDRTRAKVACNAYNTESANGASRRRLVELWKECVIHPLASTHPLMSPLTHLLQHHP</sequence>
<dbReference type="AlphaFoldDB" id="A0AAN6TSA6"/>
<comment type="similarity">
    <text evidence="1">Belongs to the transferase hexapeptide repeat family.</text>
</comment>
<dbReference type="SMART" id="SM01266">
    <property type="entry name" value="Mac"/>
    <property type="match status" value="1"/>
</dbReference>
<dbReference type="Pfam" id="PF12464">
    <property type="entry name" value="Mac"/>
    <property type="match status" value="1"/>
</dbReference>
<dbReference type="GO" id="GO:0016407">
    <property type="term" value="F:acetyltransferase activity"/>
    <property type="evidence" value="ECO:0007669"/>
    <property type="project" value="InterPro"/>
</dbReference>
<reference evidence="4" key="1">
    <citation type="journal article" date="2023" name="Mol. Phylogenet. Evol.">
        <title>Genome-scale phylogeny and comparative genomics of the fungal order Sordariales.</title>
        <authorList>
            <person name="Hensen N."/>
            <person name="Bonometti L."/>
            <person name="Westerberg I."/>
            <person name="Brannstrom I.O."/>
            <person name="Guillou S."/>
            <person name="Cros-Aarteil S."/>
            <person name="Calhoun S."/>
            <person name="Haridas S."/>
            <person name="Kuo A."/>
            <person name="Mondo S."/>
            <person name="Pangilinan J."/>
            <person name="Riley R."/>
            <person name="LaButti K."/>
            <person name="Andreopoulos B."/>
            <person name="Lipzen A."/>
            <person name="Chen C."/>
            <person name="Yan M."/>
            <person name="Daum C."/>
            <person name="Ng V."/>
            <person name="Clum A."/>
            <person name="Steindorff A."/>
            <person name="Ohm R.A."/>
            <person name="Martin F."/>
            <person name="Silar P."/>
            <person name="Natvig D.O."/>
            <person name="Lalanne C."/>
            <person name="Gautier V."/>
            <person name="Ament-Velasquez S.L."/>
            <person name="Kruys A."/>
            <person name="Hutchinson M.I."/>
            <person name="Powell A.J."/>
            <person name="Barry K."/>
            <person name="Miller A.N."/>
            <person name="Grigoriev I.V."/>
            <person name="Debuchy R."/>
            <person name="Gladieux P."/>
            <person name="Hiltunen Thoren M."/>
            <person name="Johannesson H."/>
        </authorList>
    </citation>
    <scope>NUCLEOTIDE SEQUENCE</scope>
    <source>
        <strain evidence="4">CBS 731.68</strain>
    </source>
</reference>
<accession>A0AAN6TSA6</accession>
<feature type="domain" description="Maltose/galactoside acetyltransferase" evidence="3">
    <location>
        <begin position="12"/>
        <end position="68"/>
    </location>
</feature>
<gene>
    <name evidence="4" type="ORF">N657DRAFT_249471</name>
</gene>
<name>A0AAN6TSA6_9PEZI</name>
<comment type="caution">
    <text evidence="4">The sequence shown here is derived from an EMBL/GenBank/DDBJ whole genome shotgun (WGS) entry which is preliminary data.</text>
</comment>
<organism evidence="4 5">
    <name type="scientific">Parathielavia appendiculata</name>
    <dbReference type="NCBI Taxonomy" id="2587402"/>
    <lineage>
        <taxon>Eukaryota</taxon>
        <taxon>Fungi</taxon>
        <taxon>Dikarya</taxon>
        <taxon>Ascomycota</taxon>
        <taxon>Pezizomycotina</taxon>
        <taxon>Sordariomycetes</taxon>
        <taxon>Sordariomycetidae</taxon>
        <taxon>Sordariales</taxon>
        <taxon>Chaetomiaceae</taxon>
        <taxon>Parathielavia</taxon>
    </lineage>
</organism>
<dbReference type="Gene3D" id="2.160.10.10">
    <property type="entry name" value="Hexapeptide repeat proteins"/>
    <property type="match status" value="1"/>
</dbReference>
<dbReference type="GeneID" id="87823196"/>
<dbReference type="RefSeq" id="XP_062643545.1">
    <property type="nucleotide sequence ID" value="XM_062786430.1"/>
</dbReference>
<dbReference type="Proteomes" id="UP001302602">
    <property type="component" value="Unassembled WGS sequence"/>
</dbReference>
<dbReference type="EMBL" id="MU853245">
    <property type="protein sequence ID" value="KAK4119772.1"/>
    <property type="molecule type" value="Genomic_DNA"/>
</dbReference>
<evidence type="ECO:0000256" key="2">
    <source>
        <dbReference type="ARBA" id="ARBA00022679"/>
    </source>
</evidence>
<keyword evidence="5" id="KW-1185">Reference proteome</keyword>
<dbReference type="InterPro" id="IPR024688">
    <property type="entry name" value="Mac_dom"/>
</dbReference>
<protein>
    <recommendedName>
        <fullName evidence="3">Maltose/galactoside acetyltransferase domain-containing protein</fullName>
    </recommendedName>
</protein>
<evidence type="ECO:0000259" key="3">
    <source>
        <dbReference type="SMART" id="SM01266"/>
    </source>
</evidence>
<evidence type="ECO:0000313" key="5">
    <source>
        <dbReference type="Proteomes" id="UP001302602"/>
    </source>
</evidence>
<evidence type="ECO:0000313" key="4">
    <source>
        <dbReference type="EMBL" id="KAK4119772.1"/>
    </source>
</evidence>